<evidence type="ECO:0008006" key="4">
    <source>
        <dbReference type="Google" id="ProtNLM"/>
    </source>
</evidence>
<dbReference type="EMBL" id="SMZO01000006">
    <property type="protein sequence ID" value="TDL90741.1"/>
    <property type="molecule type" value="Genomic_DNA"/>
</dbReference>
<evidence type="ECO:0000313" key="2">
    <source>
        <dbReference type="EMBL" id="TDL90741.1"/>
    </source>
</evidence>
<accession>A0A4R6B0T4</accession>
<dbReference type="Gene3D" id="3.40.30.10">
    <property type="entry name" value="Glutaredoxin"/>
    <property type="match status" value="1"/>
</dbReference>
<reference evidence="2 3" key="1">
    <citation type="submission" date="2019-03" db="EMBL/GenBank/DDBJ databases">
        <title>Rhodobacteraceae bacterium SM1902, a new member of the family Rhodobacteraceae isolated from Yantai.</title>
        <authorList>
            <person name="Sun Y."/>
        </authorList>
    </citation>
    <scope>NUCLEOTIDE SEQUENCE [LARGE SCALE GENOMIC DNA]</scope>
    <source>
        <strain evidence="2 3">SM1902</strain>
    </source>
</reference>
<sequence>MRMNFRAIALAIWCALTATGVNAAELIMVEQRGCHWCAQWNADIGPIYPKTNEGRFAPLRRIDLHQKTPDDLELDGRAVFTPTFILVEDGQELARMEGYGGEELFWWGLSKLLNEHTDFREEITQ</sequence>
<evidence type="ECO:0000313" key="3">
    <source>
        <dbReference type="Proteomes" id="UP000294562"/>
    </source>
</evidence>
<name>A0A4R6B0T4_9RHOB</name>
<dbReference type="AlphaFoldDB" id="A0A4R6B0T4"/>
<dbReference type="RefSeq" id="WP_133341655.1">
    <property type="nucleotide sequence ID" value="NZ_SMZO01000006.1"/>
</dbReference>
<feature type="chain" id="PRO_5020351183" description="Thioredoxin family protein" evidence="1">
    <location>
        <begin position="24"/>
        <end position="125"/>
    </location>
</feature>
<protein>
    <recommendedName>
        <fullName evidence="4">Thioredoxin family protein</fullName>
    </recommendedName>
</protein>
<organism evidence="2 3">
    <name type="scientific">Meridianimarinicoccus aquatilis</name>
    <dbReference type="NCBI Taxonomy" id="2552766"/>
    <lineage>
        <taxon>Bacteria</taxon>
        <taxon>Pseudomonadati</taxon>
        <taxon>Pseudomonadota</taxon>
        <taxon>Alphaproteobacteria</taxon>
        <taxon>Rhodobacterales</taxon>
        <taxon>Paracoccaceae</taxon>
        <taxon>Meridianimarinicoccus</taxon>
    </lineage>
</organism>
<dbReference type="InterPro" id="IPR036249">
    <property type="entry name" value="Thioredoxin-like_sf"/>
</dbReference>
<evidence type="ECO:0000256" key="1">
    <source>
        <dbReference type="SAM" id="SignalP"/>
    </source>
</evidence>
<dbReference type="Proteomes" id="UP000294562">
    <property type="component" value="Unassembled WGS sequence"/>
</dbReference>
<dbReference type="SUPFAM" id="SSF52833">
    <property type="entry name" value="Thioredoxin-like"/>
    <property type="match status" value="1"/>
</dbReference>
<proteinExistence type="predicted"/>
<dbReference type="OrthoDB" id="7362982at2"/>
<keyword evidence="3" id="KW-1185">Reference proteome</keyword>
<keyword evidence="1" id="KW-0732">Signal</keyword>
<feature type="signal peptide" evidence="1">
    <location>
        <begin position="1"/>
        <end position="23"/>
    </location>
</feature>
<gene>
    <name evidence="2" type="ORF">E2L05_04320</name>
</gene>
<comment type="caution">
    <text evidence="2">The sequence shown here is derived from an EMBL/GenBank/DDBJ whole genome shotgun (WGS) entry which is preliminary data.</text>
</comment>